<dbReference type="GO" id="GO:0016987">
    <property type="term" value="F:sigma factor activity"/>
    <property type="evidence" value="ECO:0007669"/>
    <property type="project" value="UniProtKB-KW"/>
</dbReference>
<keyword evidence="4" id="KW-0238">DNA-binding</keyword>
<dbReference type="InterPro" id="IPR036388">
    <property type="entry name" value="WH-like_DNA-bd_sf"/>
</dbReference>
<accession>A0A6I8MDQ4</accession>
<dbReference type="Pfam" id="PF04542">
    <property type="entry name" value="Sigma70_r2"/>
    <property type="match status" value="1"/>
</dbReference>
<protein>
    <submittedName>
        <fullName evidence="8">Sigma-70 family RNA polymerase sigma factor</fullName>
    </submittedName>
</protein>
<feature type="domain" description="RNA polymerase sigma-70 region 2" evidence="6">
    <location>
        <begin position="17"/>
        <end position="79"/>
    </location>
</feature>
<evidence type="ECO:0000256" key="5">
    <source>
        <dbReference type="ARBA" id="ARBA00023163"/>
    </source>
</evidence>
<dbReference type="CDD" id="cd06171">
    <property type="entry name" value="Sigma70_r4"/>
    <property type="match status" value="1"/>
</dbReference>
<keyword evidence="3" id="KW-0731">Sigma factor</keyword>
<dbReference type="Gene3D" id="1.10.10.10">
    <property type="entry name" value="Winged helix-like DNA-binding domain superfamily/Winged helix DNA-binding domain"/>
    <property type="match status" value="1"/>
</dbReference>
<dbReference type="InterPro" id="IPR013324">
    <property type="entry name" value="RNA_pol_sigma_r3/r4-like"/>
</dbReference>
<dbReference type="PANTHER" id="PTHR43133">
    <property type="entry name" value="RNA POLYMERASE ECF-TYPE SIGMA FACTO"/>
    <property type="match status" value="1"/>
</dbReference>
<dbReference type="Proteomes" id="UP000423525">
    <property type="component" value="Chromosome"/>
</dbReference>
<evidence type="ECO:0000256" key="4">
    <source>
        <dbReference type="ARBA" id="ARBA00023125"/>
    </source>
</evidence>
<dbReference type="SUPFAM" id="SSF88659">
    <property type="entry name" value="Sigma3 and sigma4 domains of RNA polymerase sigma factors"/>
    <property type="match status" value="1"/>
</dbReference>
<dbReference type="EMBL" id="LR738855">
    <property type="protein sequence ID" value="VZH84846.1"/>
    <property type="molecule type" value="Genomic_DNA"/>
</dbReference>
<keyword evidence="2" id="KW-0805">Transcription regulation</keyword>
<dbReference type="NCBIfam" id="TIGR02937">
    <property type="entry name" value="sigma70-ECF"/>
    <property type="match status" value="1"/>
</dbReference>
<dbReference type="Gene3D" id="1.10.1740.10">
    <property type="match status" value="1"/>
</dbReference>
<keyword evidence="5" id="KW-0804">Transcription</keyword>
<evidence type="ECO:0000313" key="9">
    <source>
        <dbReference type="Proteomes" id="UP000423525"/>
    </source>
</evidence>
<evidence type="ECO:0000256" key="1">
    <source>
        <dbReference type="ARBA" id="ARBA00010641"/>
    </source>
</evidence>
<evidence type="ECO:0000259" key="7">
    <source>
        <dbReference type="Pfam" id="PF08281"/>
    </source>
</evidence>
<dbReference type="InterPro" id="IPR039425">
    <property type="entry name" value="RNA_pol_sigma-70-like"/>
</dbReference>
<dbReference type="RefSeq" id="WP_155872132.1">
    <property type="nucleotide sequence ID" value="NZ_CP168248.1"/>
</dbReference>
<comment type="similarity">
    <text evidence="1">Belongs to the sigma-70 factor family. ECF subfamily.</text>
</comment>
<evidence type="ECO:0000259" key="6">
    <source>
        <dbReference type="Pfam" id="PF04542"/>
    </source>
</evidence>
<dbReference type="GO" id="GO:0006352">
    <property type="term" value="P:DNA-templated transcription initiation"/>
    <property type="evidence" value="ECO:0007669"/>
    <property type="project" value="InterPro"/>
</dbReference>
<sequence length="179" mass="20451">MARRNPHDLREHFRTCYVANYPKILAYVRRRSDTVISEDLTAEVFARAWRHWETHTGDDLPWLYGIARNVLLEHYRARDHQTSIIKASAQQATDRTPDLTEAVDTSLSIHAALQRLNEADREILLLHAWEGLDPAEIAQVLDISANNARVKLHRARTHLDQILSSSTTASVTTLSPRRG</sequence>
<name>A0A6I8MDQ4_9CORY</name>
<dbReference type="Pfam" id="PF08281">
    <property type="entry name" value="Sigma70_r4_2"/>
    <property type="match status" value="1"/>
</dbReference>
<evidence type="ECO:0000313" key="8">
    <source>
        <dbReference type="EMBL" id="VZH84846.1"/>
    </source>
</evidence>
<dbReference type="AlphaFoldDB" id="A0A6I8MDQ4"/>
<gene>
    <name evidence="8" type="ORF">FRC0190_00841</name>
</gene>
<dbReference type="InterPro" id="IPR013249">
    <property type="entry name" value="RNA_pol_sigma70_r4_t2"/>
</dbReference>
<proteinExistence type="inferred from homology"/>
<evidence type="ECO:0000256" key="3">
    <source>
        <dbReference type="ARBA" id="ARBA00023082"/>
    </source>
</evidence>
<dbReference type="PANTHER" id="PTHR43133:SF52">
    <property type="entry name" value="ECF RNA POLYMERASE SIGMA FACTOR SIGL"/>
    <property type="match status" value="1"/>
</dbReference>
<dbReference type="KEGG" id="crf:FRC0190_00841"/>
<dbReference type="InterPro" id="IPR013325">
    <property type="entry name" value="RNA_pol_sigma_r2"/>
</dbReference>
<dbReference type="SUPFAM" id="SSF88946">
    <property type="entry name" value="Sigma2 domain of RNA polymerase sigma factors"/>
    <property type="match status" value="1"/>
</dbReference>
<evidence type="ECO:0000256" key="2">
    <source>
        <dbReference type="ARBA" id="ARBA00023015"/>
    </source>
</evidence>
<dbReference type="InterPro" id="IPR014284">
    <property type="entry name" value="RNA_pol_sigma-70_dom"/>
</dbReference>
<feature type="domain" description="RNA polymerase sigma factor 70 region 4 type 2" evidence="7">
    <location>
        <begin position="107"/>
        <end position="159"/>
    </location>
</feature>
<organism evidence="8 9">
    <name type="scientific">Corynebacterium rouxii</name>
    <dbReference type="NCBI Taxonomy" id="2719119"/>
    <lineage>
        <taxon>Bacteria</taxon>
        <taxon>Bacillati</taxon>
        <taxon>Actinomycetota</taxon>
        <taxon>Actinomycetes</taxon>
        <taxon>Mycobacteriales</taxon>
        <taxon>Corynebacteriaceae</taxon>
        <taxon>Corynebacterium</taxon>
    </lineage>
</organism>
<dbReference type="InterPro" id="IPR007627">
    <property type="entry name" value="RNA_pol_sigma70_r2"/>
</dbReference>
<reference evidence="8 9" key="1">
    <citation type="submission" date="2019-11" db="EMBL/GenBank/DDBJ databases">
        <authorList>
            <person name="Brisse S."/>
        </authorList>
    </citation>
    <scope>NUCLEOTIDE SEQUENCE [LARGE SCALE GENOMIC DNA]</scope>
    <source>
        <strain evidence="8">FRC0190</strain>
    </source>
</reference>
<dbReference type="GO" id="GO:0003677">
    <property type="term" value="F:DNA binding"/>
    <property type="evidence" value="ECO:0007669"/>
    <property type="project" value="UniProtKB-KW"/>
</dbReference>